<gene>
    <name evidence="1" type="ORF">PSU93_11180</name>
</gene>
<sequence length="773" mass="89113">MINNTALYIFFIIACSFTDIRLLAAGQISYNHDVKPILDSRCVTCHSCYDSPCQLNLGSFEGLERGATKNPVYDHQRIKAVEPSRLFIDETSPAGWRKKEFFPVLNEQAQSPENNIDNSLIAKSLLLKRDHPLPAESKLPTSIELALERSLQCPTVDEFTEHKKDHPLWGMPYGLPALSETEESTLLNWLKAGAKTDTAPPSLSPLATAEIKKWEQFLNGSSLKQQLSARYLYEHLYIGDLHFKGHPHNEFYKLIRSATPSGQPVDELKSVRPFDAPGVAKFYYRLRPVTSTIVDKNHFVYELSDSKMQRFKQLFLKPKFSVTQLPGYEQQATANPFKTFSQLPAVSRYQFLIDDAQYFFSGFIKGPVCRGQASLNVIRDQFWVAFVKPQPEFNPQYTQFLAENNQYLQMPASDGENIGFLEWREYNQLQRHYLKHKEIFTDQLQQPVDLNLIWDGDGDNRNALLTVFRHFDSATVIKGLMGKPPLTAWVVDYPIFERIHYLLAAGFNVSGTIGHQVTTRLYMDFLRMEAENNFLKFIPIKRRIALHNSWYEGIDLKIFSFFETPVFNTDKEPALRYQTSDYKHEFFQRLQQRLGQAGGPPDLINRCLQAQCNNADATPVQQQIDTMMRKLADLKGEEITALPELSFLRIKTADPATDRVYTLVRNQKLLNVSFIFGENLRREPEKDTLTVVPGFLGSYPNIFFSVPQSQLAGFIDQLKHSSTSTDADLFYGLYGIRRTHPEIWQYYDWFNKKYRDEQPENSGLFDMNRYENL</sequence>
<dbReference type="InterPro" id="IPR010706">
    <property type="entry name" value="Fatty_acid_cis-trans_isomerase"/>
</dbReference>
<dbReference type="GO" id="GO:0016853">
    <property type="term" value="F:isomerase activity"/>
    <property type="evidence" value="ECO:0007669"/>
    <property type="project" value="UniProtKB-KW"/>
</dbReference>
<comment type="caution">
    <text evidence="1">The sequence shown here is derived from an EMBL/GenBank/DDBJ whole genome shotgun (WGS) entry which is preliminary data.</text>
</comment>
<dbReference type="Proteomes" id="UP001160519">
    <property type="component" value="Unassembled WGS sequence"/>
</dbReference>
<dbReference type="EMBL" id="JAQSDF010000038">
    <property type="protein sequence ID" value="MDI1231703.1"/>
    <property type="molecule type" value="Genomic_DNA"/>
</dbReference>
<proteinExistence type="predicted"/>
<keyword evidence="1" id="KW-0413">Isomerase</keyword>
<keyword evidence="2" id="KW-1185">Reference proteome</keyword>
<organism evidence="1 2">
    <name type="scientific">Candidatus Methylobacter titanis</name>
    <dbReference type="NCBI Taxonomy" id="3053457"/>
    <lineage>
        <taxon>Bacteria</taxon>
        <taxon>Pseudomonadati</taxon>
        <taxon>Pseudomonadota</taxon>
        <taxon>Gammaproteobacteria</taxon>
        <taxon>Methylococcales</taxon>
        <taxon>Methylococcaceae</taxon>
        <taxon>Methylobacter</taxon>
    </lineage>
</organism>
<accession>A0AA43Q9E8</accession>
<name>A0AA43Q9E8_9GAMM</name>
<dbReference type="AlphaFoldDB" id="A0AA43Q9E8"/>
<reference evidence="1" key="1">
    <citation type="submission" date="2023-01" db="EMBL/GenBank/DDBJ databases">
        <title>Biogeochemical cycle of methane in antarctic sediments.</title>
        <authorList>
            <person name="Roldan D.M."/>
            <person name="Menes R.J."/>
        </authorList>
    </citation>
    <scope>NUCLEOTIDE SEQUENCE [LARGE SCALE GENOMIC DNA]</scope>
    <source>
        <strain evidence="1">K-2018 MAG008</strain>
    </source>
</reference>
<evidence type="ECO:0000313" key="1">
    <source>
        <dbReference type="EMBL" id="MDI1231703.1"/>
    </source>
</evidence>
<protein>
    <submittedName>
        <fullName evidence="1">Fatty acid cis/trans isomerase</fullName>
    </submittedName>
</protein>
<evidence type="ECO:0000313" key="2">
    <source>
        <dbReference type="Proteomes" id="UP001160519"/>
    </source>
</evidence>
<dbReference type="Pfam" id="PF06934">
    <property type="entry name" value="CTI"/>
    <property type="match status" value="1"/>
</dbReference>